<accession>A0A9D4UTI5</accession>
<dbReference type="GO" id="GO:0004176">
    <property type="term" value="F:ATP-dependent peptidase activity"/>
    <property type="evidence" value="ECO:0007669"/>
    <property type="project" value="InterPro"/>
</dbReference>
<dbReference type="Gene3D" id="1.20.58.760">
    <property type="entry name" value="Peptidase M41"/>
    <property type="match status" value="1"/>
</dbReference>
<dbReference type="Proteomes" id="UP000886520">
    <property type="component" value="Chromosome 11"/>
</dbReference>
<keyword evidence="1" id="KW-0150">Chloroplast</keyword>
<organism evidence="3 4">
    <name type="scientific">Adiantum capillus-veneris</name>
    <name type="common">Maidenhair fern</name>
    <dbReference type="NCBI Taxonomy" id="13818"/>
    <lineage>
        <taxon>Eukaryota</taxon>
        <taxon>Viridiplantae</taxon>
        <taxon>Streptophyta</taxon>
        <taxon>Embryophyta</taxon>
        <taxon>Tracheophyta</taxon>
        <taxon>Polypodiopsida</taxon>
        <taxon>Polypodiidae</taxon>
        <taxon>Polypodiales</taxon>
        <taxon>Pteridineae</taxon>
        <taxon>Pteridaceae</taxon>
        <taxon>Vittarioideae</taxon>
        <taxon>Adiantum</taxon>
    </lineage>
</organism>
<dbReference type="GO" id="GO:0045037">
    <property type="term" value="P:protein import into chloroplast stroma"/>
    <property type="evidence" value="ECO:0007669"/>
    <property type="project" value="TreeGrafter"/>
</dbReference>
<dbReference type="GO" id="GO:0009507">
    <property type="term" value="C:chloroplast"/>
    <property type="evidence" value="ECO:0007669"/>
    <property type="project" value="TreeGrafter"/>
</dbReference>
<dbReference type="GO" id="GO:0006508">
    <property type="term" value="P:proteolysis"/>
    <property type="evidence" value="ECO:0007669"/>
    <property type="project" value="InterPro"/>
</dbReference>
<dbReference type="AlphaFoldDB" id="A0A9D4UTI5"/>
<evidence type="ECO:0000313" key="4">
    <source>
        <dbReference type="Proteomes" id="UP000886520"/>
    </source>
</evidence>
<reference evidence="3" key="1">
    <citation type="submission" date="2021-01" db="EMBL/GenBank/DDBJ databases">
        <title>Adiantum capillus-veneris genome.</title>
        <authorList>
            <person name="Fang Y."/>
            <person name="Liao Q."/>
        </authorList>
    </citation>
    <scope>NUCLEOTIDE SEQUENCE</scope>
    <source>
        <strain evidence="3">H3</strain>
        <tissue evidence="3">Leaf</tissue>
    </source>
</reference>
<proteinExistence type="predicted"/>
<feature type="domain" description="AAA ATPase AAA+ lid" evidence="2">
    <location>
        <begin position="70"/>
        <end position="112"/>
    </location>
</feature>
<name>A0A9D4UTI5_ADICA</name>
<dbReference type="GO" id="GO:0005524">
    <property type="term" value="F:ATP binding"/>
    <property type="evidence" value="ECO:0007669"/>
    <property type="project" value="InterPro"/>
</dbReference>
<dbReference type="PANTHER" id="PTHR23076:SF111">
    <property type="entry name" value="INACTIVE ATP-DEPENDENT ZINC METALLOPROTEASE FTSHI 1, CHLOROPLASTIC-RELATED"/>
    <property type="match status" value="1"/>
</dbReference>
<evidence type="ECO:0000259" key="2">
    <source>
        <dbReference type="Pfam" id="PF17862"/>
    </source>
</evidence>
<dbReference type="GO" id="GO:0004222">
    <property type="term" value="F:metalloendopeptidase activity"/>
    <property type="evidence" value="ECO:0007669"/>
    <property type="project" value="InterPro"/>
</dbReference>
<comment type="caution">
    <text evidence="3">The sequence shown here is derived from an EMBL/GenBank/DDBJ whole genome shotgun (WGS) entry which is preliminary data.</text>
</comment>
<dbReference type="InterPro" id="IPR041569">
    <property type="entry name" value="AAA_lid_3"/>
</dbReference>
<dbReference type="Gene3D" id="1.10.8.60">
    <property type="match status" value="1"/>
</dbReference>
<dbReference type="PANTHER" id="PTHR23076">
    <property type="entry name" value="METALLOPROTEASE M41 FTSH"/>
    <property type="match status" value="1"/>
</dbReference>
<keyword evidence="1" id="KW-0934">Plastid</keyword>
<sequence length="209" mass="23627">MPRQREEARRIVTFLCTRRSISSALFNFLFSPIGCRERVSQCQGVHFPRAKGRLQILKVHAKSVKLAPEVDLWAVAKNLPRWSGAELAQLLQEGAMMAVRNGHPYILQKDLDLAVDRITVGPQRAKLEYCECVSIVSRGEVAFLIFFKRRPQLLHGLQVFLGGRAAEELIYGRDTSNWSVASLREASWLARKLVTMTDGCSWRGTTLDT</sequence>
<dbReference type="EMBL" id="JABFUD020000011">
    <property type="protein sequence ID" value="KAI5073604.1"/>
    <property type="molecule type" value="Genomic_DNA"/>
</dbReference>
<evidence type="ECO:0000256" key="1">
    <source>
        <dbReference type="ARBA" id="ARBA00022528"/>
    </source>
</evidence>
<dbReference type="SUPFAM" id="SSF140990">
    <property type="entry name" value="FtsH protease domain-like"/>
    <property type="match status" value="1"/>
</dbReference>
<gene>
    <name evidence="3" type="ORF">GOP47_0011617</name>
</gene>
<dbReference type="InterPro" id="IPR037219">
    <property type="entry name" value="Peptidase_M41-like"/>
</dbReference>
<protein>
    <recommendedName>
        <fullName evidence="2">AAA ATPase AAA+ lid domain-containing protein</fullName>
    </recommendedName>
</protein>
<dbReference type="InterPro" id="IPR027417">
    <property type="entry name" value="P-loop_NTPase"/>
</dbReference>
<evidence type="ECO:0000313" key="3">
    <source>
        <dbReference type="EMBL" id="KAI5073604.1"/>
    </source>
</evidence>
<dbReference type="OrthoDB" id="2016698at2759"/>
<keyword evidence="4" id="KW-1185">Reference proteome</keyword>
<dbReference type="Pfam" id="PF17862">
    <property type="entry name" value="AAA_lid_3"/>
    <property type="match status" value="1"/>
</dbReference>
<dbReference type="SUPFAM" id="SSF52540">
    <property type="entry name" value="P-loop containing nucleoside triphosphate hydrolases"/>
    <property type="match status" value="1"/>
</dbReference>